<protein>
    <submittedName>
        <fullName evidence="1">Uncharacterized protein</fullName>
    </submittedName>
</protein>
<evidence type="ECO:0000313" key="1">
    <source>
        <dbReference type="EMBL" id="KAK4104743.1"/>
    </source>
</evidence>
<comment type="caution">
    <text evidence="1">The sequence shown here is derived from an EMBL/GenBank/DDBJ whole genome shotgun (WGS) entry which is preliminary data.</text>
</comment>
<dbReference type="Proteomes" id="UP001305647">
    <property type="component" value="Unassembled WGS sequence"/>
</dbReference>
<evidence type="ECO:0000313" key="2">
    <source>
        <dbReference type="Proteomes" id="UP001305647"/>
    </source>
</evidence>
<sequence length="181" mass="20488">MIGLLPAVQRGFKEANASREMWLEETALFQRHLTAERLGFSTGQGTLDFASAECAPIKCRRMQSRASAAAQLASRQVAHQTRFVLDSSSRFCRRFAALRIGKPKKRRRPEWHCSSFKLDRVRHTSHGNTASCSAPWSVRSKAKQISFVVTLSAHAKPSLILRPSAVWSDMLREEQTYRNVE</sequence>
<proteinExistence type="predicted"/>
<reference evidence="1" key="1">
    <citation type="journal article" date="2023" name="Mol. Phylogenet. Evol.">
        <title>Genome-scale phylogeny and comparative genomics of the fungal order Sordariales.</title>
        <authorList>
            <person name="Hensen N."/>
            <person name="Bonometti L."/>
            <person name="Westerberg I."/>
            <person name="Brannstrom I.O."/>
            <person name="Guillou S."/>
            <person name="Cros-Aarteil S."/>
            <person name="Calhoun S."/>
            <person name="Haridas S."/>
            <person name="Kuo A."/>
            <person name="Mondo S."/>
            <person name="Pangilinan J."/>
            <person name="Riley R."/>
            <person name="LaButti K."/>
            <person name="Andreopoulos B."/>
            <person name="Lipzen A."/>
            <person name="Chen C."/>
            <person name="Yan M."/>
            <person name="Daum C."/>
            <person name="Ng V."/>
            <person name="Clum A."/>
            <person name="Steindorff A."/>
            <person name="Ohm R.A."/>
            <person name="Martin F."/>
            <person name="Silar P."/>
            <person name="Natvig D.O."/>
            <person name="Lalanne C."/>
            <person name="Gautier V."/>
            <person name="Ament-Velasquez S.L."/>
            <person name="Kruys A."/>
            <person name="Hutchinson M.I."/>
            <person name="Powell A.J."/>
            <person name="Barry K."/>
            <person name="Miller A.N."/>
            <person name="Grigoriev I.V."/>
            <person name="Debuchy R."/>
            <person name="Gladieux P."/>
            <person name="Hiltunen Thoren M."/>
            <person name="Johannesson H."/>
        </authorList>
    </citation>
    <scope>NUCLEOTIDE SEQUENCE</scope>
    <source>
        <strain evidence="1">CBS 757.83</strain>
    </source>
</reference>
<dbReference type="AlphaFoldDB" id="A0AAN6T4R2"/>
<reference evidence="1" key="2">
    <citation type="submission" date="2023-05" db="EMBL/GenBank/DDBJ databases">
        <authorList>
            <consortium name="Lawrence Berkeley National Laboratory"/>
            <person name="Steindorff A."/>
            <person name="Hensen N."/>
            <person name="Bonometti L."/>
            <person name="Westerberg I."/>
            <person name="Brannstrom I.O."/>
            <person name="Guillou S."/>
            <person name="Cros-Aarteil S."/>
            <person name="Calhoun S."/>
            <person name="Haridas S."/>
            <person name="Kuo A."/>
            <person name="Mondo S."/>
            <person name="Pangilinan J."/>
            <person name="Riley R."/>
            <person name="Labutti K."/>
            <person name="Andreopoulos B."/>
            <person name="Lipzen A."/>
            <person name="Chen C."/>
            <person name="Yanf M."/>
            <person name="Daum C."/>
            <person name="Ng V."/>
            <person name="Clum A."/>
            <person name="Ohm R."/>
            <person name="Martin F."/>
            <person name="Silar P."/>
            <person name="Natvig D."/>
            <person name="Lalanne C."/>
            <person name="Gautier V."/>
            <person name="Ament-Velasquez S.L."/>
            <person name="Kruys A."/>
            <person name="Hutchinson M.I."/>
            <person name="Powell A.J."/>
            <person name="Barry K."/>
            <person name="Miller A.N."/>
            <person name="Grigoriev I.V."/>
            <person name="Debuchy R."/>
            <person name="Gladieux P."/>
            <person name="Thoren M.H."/>
            <person name="Johannesson H."/>
        </authorList>
    </citation>
    <scope>NUCLEOTIDE SEQUENCE</scope>
    <source>
        <strain evidence="1">CBS 757.83</strain>
    </source>
</reference>
<dbReference type="EMBL" id="MU863626">
    <property type="protein sequence ID" value="KAK4104743.1"/>
    <property type="molecule type" value="Genomic_DNA"/>
</dbReference>
<name>A0AAN6T4R2_9PEZI</name>
<gene>
    <name evidence="1" type="ORF">N658DRAFT_187916</name>
</gene>
<accession>A0AAN6T4R2</accession>
<keyword evidence="2" id="KW-1185">Reference proteome</keyword>
<organism evidence="1 2">
    <name type="scientific">Parathielavia hyrcaniae</name>
    <dbReference type="NCBI Taxonomy" id="113614"/>
    <lineage>
        <taxon>Eukaryota</taxon>
        <taxon>Fungi</taxon>
        <taxon>Dikarya</taxon>
        <taxon>Ascomycota</taxon>
        <taxon>Pezizomycotina</taxon>
        <taxon>Sordariomycetes</taxon>
        <taxon>Sordariomycetidae</taxon>
        <taxon>Sordariales</taxon>
        <taxon>Chaetomiaceae</taxon>
        <taxon>Parathielavia</taxon>
    </lineage>
</organism>